<feature type="transmembrane region" description="Helical" evidence="1">
    <location>
        <begin position="97"/>
        <end position="119"/>
    </location>
</feature>
<dbReference type="InterPro" id="IPR025889">
    <property type="entry name" value="GSP17M-like_dom"/>
</dbReference>
<dbReference type="Proteomes" id="UP000763557">
    <property type="component" value="Unassembled WGS sequence"/>
</dbReference>
<feature type="domain" description="General stress protein 17M-like" evidence="2">
    <location>
        <begin position="21"/>
        <end position="98"/>
    </location>
</feature>
<sequence>MTEPKFTPTPAASPAGAEHRLASFADYLDAQRLVDRMSDEGFPVEHVRIIGDGVRTVEQVTGRMTRGRAAVAGASGGAWFGLLFGLLFAVFTVSAAWLWVLFGSLLIGAVWGAVFGFVAHWSTLGRRDFSSVMTLRAQRYDVYVDASHASAATRYHQLD</sequence>
<evidence type="ECO:0000313" key="3">
    <source>
        <dbReference type="EMBL" id="NRN67534.1"/>
    </source>
</evidence>
<keyword evidence="1" id="KW-0472">Membrane</keyword>
<feature type="transmembrane region" description="Helical" evidence="1">
    <location>
        <begin position="69"/>
        <end position="91"/>
    </location>
</feature>
<keyword evidence="4" id="KW-1185">Reference proteome</keyword>
<dbReference type="Pfam" id="PF11181">
    <property type="entry name" value="YflT"/>
    <property type="match status" value="1"/>
</dbReference>
<gene>
    <name evidence="3" type="ORF">GC106_47740</name>
</gene>
<dbReference type="EMBL" id="JAAATY010000015">
    <property type="protein sequence ID" value="NRN67534.1"/>
    <property type="molecule type" value="Genomic_DNA"/>
</dbReference>
<proteinExistence type="predicted"/>
<evidence type="ECO:0000256" key="1">
    <source>
        <dbReference type="SAM" id="Phobius"/>
    </source>
</evidence>
<accession>A0ABX2F857</accession>
<name>A0ABX2F857_9PSEU</name>
<evidence type="ECO:0000313" key="4">
    <source>
        <dbReference type="Proteomes" id="UP000763557"/>
    </source>
</evidence>
<protein>
    <submittedName>
        <fullName evidence="3">Cation transport regulator</fullName>
    </submittedName>
</protein>
<comment type="caution">
    <text evidence="3">The sequence shown here is derived from an EMBL/GenBank/DDBJ whole genome shotgun (WGS) entry which is preliminary data.</text>
</comment>
<dbReference type="RefSeq" id="WP_173135571.1">
    <property type="nucleotide sequence ID" value="NZ_CBCSGW010000049.1"/>
</dbReference>
<organism evidence="3 4">
    <name type="scientific">Kibdelosporangium persicum</name>
    <dbReference type="NCBI Taxonomy" id="2698649"/>
    <lineage>
        <taxon>Bacteria</taxon>
        <taxon>Bacillati</taxon>
        <taxon>Actinomycetota</taxon>
        <taxon>Actinomycetes</taxon>
        <taxon>Pseudonocardiales</taxon>
        <taxon>Pseudonocardiaceae</taxon>
        <taxon>Kibdelosporangium</taxon>
    </lineage>
</organism>
<evidence type="ECO:0000259" key="2">
    <source>
        <dbReference type="Pfam" id="PF11181"/>
    </source>
</evidence>
<keyword evidence="1" id="KW-0812">Transmembrane</keyword>
<reference evidence="3 4" key="1">
    <citation type="submission" date="2020-01" db="EMBL/GenBank/DDBJ databases">
        <title>Kibdelosporangium persica a novel Actinomycetes from a hot desert in Iran.</title>
        <authorList>
            <person name="Safaei N."/>
            <person name="Zaburannyi N."/>
            <person name="Mueller R."/>
            <person name="Wink J."/>
        </authorList>
    </citation>
    <scope>NUCLEOTIDE SEQUENCE [LARGE SCALE GENOMIC DNA]</scope>
    <source>
        <strain evidence="3 4">4NS15</strain>
    </source>
</reference>
<keyword evidence="1" id="KW-1133">Transmembrane helix</keyword>